<organism evidence="3 4">
    <name type="scientific">Allokutzneria multivorans</name>
    <dbReference type="NCBI Taxonomy" id="1142134"/>
    <lineage>
        <taxon>Bacteria</taxon>
        <taxon>Bacillati</taxon>
        <taxon>Actinomycetota</taxon>
        <taxon>Actinomycetes</taxon>
        <taxon>Pseudonocardiales</taxon>
        <taxon>Pseudonocardiaceae</taxon>
        <taxon>Allokutzneria</taxon>
    </lineage>
</organism>
<sequence length="151" mass="16929">MTEPRLPGAIELPDGSWVRGRGLRRPWPEGPTPDFGLYLGAGKFLRTQEKRLDWPHTWIEWPDFLLPRDRAFAVEQIHALHERARSGEAVEVACGGGVGRTGTVFSCLAILAGVEPGDAIAWTRKRLHSKAVETPWQRRWVARFGSSHKAV</sequence>
<evidence type="ECO:0000313" key="3">
    <source>
        <dbReference type="EMBL" id="GAA4033960.1"/>
    </source>
</evidence>
<comment type="caution">
    <text evidence="3">The sequence shown here is derived from an EMBL/GenBank/DDBJ whole genome shotgun (WGS) entry which is preliminary data.</text>
</comment>
<gene>
    <name evidence="3" type="ORF">GCM10022247_68790</name>
</gene>
<accession>A0ABP7U0F0</accession>
<name>A0ABP7U0F0_9PSEU</name>
<dbReference type="InterPro" id="IPR029021">
    <property type="entry name" value="Prot-tyrosine_phosphatase-like"/>
</dbReference>
<keyword evidence="4" id="KW-1185">Reference proteome</keyword>
<dbReference type="InterPro" id="IPR057023">
    <property type="entry name" value="PTP-SAK"/>
</dbReference>
<dbReference type="InterPro" id="IPR000387">
    <property type="entry name" value="Tyr_Pase_dom"/>
</dbReference>
<keyword evidence="1" id="KW-0378">Hydrolase</keyword>
<evidence type="ECO:0000313" key="4">
    <source>
        <dbReference type="Proteomes" id="UP001501747"/>
    </source>
</evidence>
<dbReference type="RefSeq" id="WP_344884683.1">
    <property type="nucleotide sequence ID" value="NZ_BAABAL010000025.1"/>
</dbReference>
<proteinExistence type="predicted"/>
<evidence type="ECO:0000256" key="1">
    <source>
        <dbReference type="ARBA" id="ARBA00022801"/>
    </source>
</evidence>
<dbReference type="Pfam" id="PF22784">
    <property type="entry name" value="PTP-SAK"/>
    <property type="match status" value="1"/>
</dbReference>
<dbReference type="SUPFAM" id="SSF52799">
    <property type="entry name" value="(Phosphotyrosine protein) phosphatases II"/>
    <property type="match status" value="1"/>
</dbReference>
<protein>
    <submittedName>
        <fullName evidence="3">Protein-tyrosine phosphatase family protein</fullName>
    </submittedName>
</protein>
<dbReference type="PROSITE" id="PS50056">
    <property type="entry name" value="TYR_PHOSPHATASE_2"/>
    <property type="match status" value="1"/>
</dbReference>
<evidence type="ECO:0000259" key="2">
    <source>
        <dbReference type="PROSITE" id="PS50056"/>
    </source>
</evidence>
<dbReference type="Gene3D" id="3.90.190.10">
    <property type="entry name" value="Protein tyrosine phosphatase superfamily"/>
    <property type="match status" value="1"/>
</dbReference>
<feature type="domain" description="Tyrosine specific protein phosphatases" evidence="2">
    <location>
        <begin position="71"/>
        <end position="126"/>
    </location>
</feature>
<reference evidence="4" key="1">
    <citation type="journal article" date="2019" name="Int. J. Syst. Evol. Microbiol.">
        <title>The Global Catalogue of Microorganisms (GCM) 10K type strain sequencing project: providing services to taxonomists for standard genome sequencing and annotation.</title>
        <authorList>
            <consortium name="The Broad Institute Genomics Platform"/>
            <consortium name="The Broad Institute Genome Sequencing Center for Infectious Disease"/>
            <person name="Wu L."/>
            <person name="Ma J."/>
        </authorList>
    </citation>
    <scope>NUCLEOTIDE SEQUENCE [LARGE SCALE GENOMIC DNA]</scope>
    <source>
        <strain evidence="4">JCM 17342</strain>
    </source>
</reference>
<dbReference type="Proteomes" id="UP001501747">
    <property type="component" value="Unassembled WGS sequence"/>
</dbReference>
<dbReference type="EMBL" id="BAABAL010000025">
    <property type="protein sequence ID" value="GAA4033960.1"/>
    <property type="molecule type" value="Genomic_DNA"/>
</dbReference>